<organism evidence="1">
    <name type="scientific">virus sp. ctML55</name>
    <dbReference type="NCBI Taxonomy" id="2827627"/>
    <lineage>
        <taxon>Viruses</taxon>
    </lineage>
</organism>
<evidence type="ECO:0000313" key="1">
    <source>
        <dbReference type="EMBL" id="DAE30872.1"/>
    </source>
</evidence>
<proteinExistence type="predicted"/>
<reference evidence="1" key="1">
    <citation type="journal article" date="2021" name="Proc. Natl. Acad. Sci. U.S.A.">
        <title>A Catalog of Tens of Thousands of Viruses from Human Metagenomes Reveals Hidden Associations with Chronic Diseases.</title>
        <authorList>
            <person name="Tisza M.J."/>
            <person name="Buck C.B."/>
        </authorList>
    </citation>
    <scope>NUCLEOTIDE SEQUENCE</scope>
    <source>
        <strain evidence="1">CtML55</strain>
    </source>
</reference>
<sequence>MKIANFNRKEYDDAFSTVNKNGGINEYAVTDRGQLFCMNNEGDFQLLSLE</sequence>
<protein>
    <submittedName>
        <fullName evidence="1">Uncharacterized protein</fullName>
    </submittedName>
</protein>
<name>A0A8S5RHL0_9VIRU</name>
<dbReference type="EMBL" id="BK059105">
    <property type="protein sequence ID" value="DAE30872.1"/>
    <property type="molecule type" value="Genomic_DNA"/>
</dbReference>
<accession>A0A8S5RHL0</accession>